<feature type="compositionally biased region" description="Basic and acidic residues" evidence="1">
    <location>
        <begin position="148"/>
        <end position="158"/>
    </location>
</feature>
<dbReference type="NCBIfam" id="TIGR03696">
    <property type="entry name" value="Rhs_assc_core"/>
    <property type="match status" value="1"/>
</dbReference>
<protein>
    <recommendedName>
        <fullName evidence="3">Rhs-family protein</fullName>
    </recommendedName>
</protein>
<evidence type="ECO:0000256" key="1">
    <source>
        <dbReference type="SAM" id="MobiDB-lite"/>
    </source>
</evidence>
<feature type="compositionally biased region" description="Basic and acidic residues" evidence="1">
    <location>
        <begin position="111"/>
        <end position="127"/>
    </location>
</feature>
<dbReference type="PANTHER" id="PTHR32305">
    <property type="match status" value="1"/>
</dbReference>
<dbReference type="AlphaFoldDB" id="A0A3B0XPL9"/>
<feature type="non-terminal residue" evidence="2">
    <location>
        <position position="1"/>
    </location>
</feature>
<reference evidence="2" key="1">
    <citation type="submission" date="2018-06" db="EMBL/GenBank/DDBJ databases">
        <authorList>
            <person name="Zhirakovskaya E."/>
        </authorList>
    </citation>
    <scope>NUCLEOTIDE SEQUENCE</scope>
</reference>
<evidence type="ECO:0008006" key="3">
    <source>
        <dbReference type="Google" id="ProtNLM"/>
    </source>
</evidence>
<feature type="region of interest" description="Disordered" evidence="1">
    <location>
        <begin position="48"/>
        <end position="158"/>
    </location>
</feature>
<dbReference type="EMBL" id="UOFG01000246">
    <property type="protein sequence ID" value="VAW65177.1"/>
    <property type="molecule type" value="Genomic_DNA"/>
</dbReference>
<accession>A0A3B0XPL9</accession>
<dbReference type="PANTHER" id="PTHR32305:SF15">
    <property type="entry name" value="PROTEIN RHSA-RELATED"/>
    <property type="match status" value="1"/>
</dbReference>
<organism evidence="2">
    <name type="scientific">hydrothermal vent metagenome</name>
    <dbReference type="NCBI Taxonomy" id="652676"/>
    <lineage>
        <taxon>unclassified sequences</taxon>
        <taxon>metagenomes</taxon>
        <taxon>ecological metagenomes</taxon>
    </lineage>
</organism>
<sequence>HYNRHRYYNPDTGQFISQDPIGLRGGVNNYQYAPNPLGWIDPFGLCKDDTNDRSPPPGSYTPNRELPTDEYGVPIPDSNFPHTQLGRSKPKYGSEPQAREWDYGLNGNLQPKRDIDFTDHGFPDAHPHVPHQHKLTPNNSKLAPKGGYKREKGGGSPL</sequence>
<dbReference type="Gene3D" id="2.180.10.10">
    <property type="entry name" value="RHS repeat-associated core"/>
    <property type="match status" value="1"/>
</dbReference>
<proteinExistence type="predicted"/>
<name>A0A3B0XPL9_9ZZZZ</name>
<gene>
    <name evidence="2" type="ORF">MNBD_GAMMA11-170</name>
</gene>
<dbReference type="InterPro" id="IPR022385">
    <property type="entry name" value="Rhs_assc_core"/>
</dbReference>
<evidence type="ECO:0000313" key="2">
    <source>
        <dbReference type="EMBL" id="VAW65177.1"/>
    </source>
</evidence>
<dbReference type="InterPro" id="IPR050708">
    <property type="entry name" value="T6SS_VgrG/RHS"/>
</dbReference>